<evidence type="ECO:0000313" key="4">
    <source>
        <dbReference type="Proteomes" id="UP000176282"/>
    </source>
</evidence>
<evidence type="ECO:0000313" key="3">
    <source>
        <dbReference type="EMBL" id="OGH68874.1"/>
    </source>
</evidence>
<dbReference type="InterPro" id="IPR013216">
    <property type="entry name" value="Methyltransf_11"/>
</dbReference>
<reference evidence="3 4" key="1">
    <citation type="journal article" date="2016" name="Nat. Commun.">
        <title>Thousands of microbial genomes shed light on interconnected biogeochemical processes in an aquifer system.</title>
        <authorList>
            <person name="Anantharaman K."/>
            <person name="Brown C.T."/>
            <person name="Hug L.A."/>
            <person name="Sharon I."/>
            <person name="Castelle C.J."/>
            <person name="Probst A.J."/>
            <person name="Thomas B.C."/>
            <person name="Singh A."/>
            <person name="Wilkins M.J."/>
            <person name="Karaoz U."/>
            <person name="Brodie E.L."/>
            <person name="Williams K.H."/>
            <person name="Hubbard S.S."/>
            <person name="Banfield J.F."/>
        </authorList>
    </citation>
    <scope>NUCLEOTIDE SEQUENCE [LARGE SCALE GENOMIC DNA]</scope>
</reference>
<comment type="caution">
    <text evidence="3">The sequence shown here is derived from an EMBL/GenBank/DDBJ whole genome shotgun (WGS) entry which is preliminary data.</text>
</comment>
<evidence type="ECO:0000259" key="2">
    <source>
        <dbReference type="Pfam" id="PF08241"/>
    </source>
</evidence>
<dbReference type="Pfam" id="PF08241">
    <property type="entry name" value="Methyltransf_11"/>
    <property type="match status" value="1"/>
</dbReference>
<evidence type="ECO:0000256" key="1">
    <source>
        <dbReference type="ARBA" id="ARBA00022679"/>
    </source>
</evidence>
<organism evidence="3 4">
    <name type="scientific">Candidatus Magasanikbacteria bacterium RIFCSPHIGHO2_02_FULL_47_14</name>
    <dbReference type="NCBI Taxonomy" id="1798680"/>
    <lineage>
        <taxon>Bacteria</taxon>
        <taxon>Candidatus Magasanikiibacteriota</taxon>
    </lineage>
</organism>
<name>A0A1F6MB87_9BACT</name>
<dbReference type="AlphaFoldDB" id="A0A1F6MB87"/>
<feature type="domain" description="Methyltransferase type 11" evidence="2">
    <location>
        <begin position="71"/>
        <end position="168"/>
    </location>
</feature>
<dbReference type="PANTHER" id="PTHR44068:SF11">
    <property type="entry name" value="GERANYL DIPHOSPHATE 2-C-METHYLTRANSFERASE"/>
    <property type="match status" value="1"/>
</dbReference>
<dbReference type="STRING" id="1798680.A3J66_03990"/>
<dbReference type="PANTHER" id="PTHR44068">
    <property type="entry name" value="ZGC:194242"/>
    <property type="match status" value="1"/>
</dbReference>
<dbReference type="InterPro" id="IPR050447">
    <property type="entry name" value="Erg6_SMT_methyltransf"/>
</dbReference>
<dbReference type="Proteomes" id="UP000176282">
    <property type="component" value="Unassembled WGS sequence"/>
</dbReference>
<gene>
    <name evidence="3" type="ORF">A3J66_03990</name>
</gene>
<sequence>MSDKAQSSLGWGVTTEHGAEIWDDNPVIQGETITYKDWGKLLFYPKKFTLYRYLLKTLRHIHRQGQHIRILDIGCGTGADVVDIKKIFGKQAEVVGIDVVALQVDLAKQKIQRHGVWAEFQLFDGVSIPFPDAHFDAVYTSDVLGHVQQVSDWLAEVARVLKPGGTLAMFSESALGKHAYIRRYLFDSGLNVDPHSEFHISLYSKDELRHKISRAGFDIKKMYSLFWTSFLVHPDEFYKKLQAQEKFPVLRVLNKVLYFFKQKTRPFSLAVAELYGLIEMHLIGRWIESQGYIILAKKKKY</sequence>
<dbReference type="Gene3D" id="3.40.50.150">
    <property type="entry name" value="Vaccinia Virus protein VP39"/>
    <property type="match status" value="1"/>
</dbReference>
<dbReference type="GO" id="GO:0008757">
    <property type="term" value="F:S-adenosylmethionine-dependent methyltransferase activity"/>
    <property type="evidence" value="ECO:0007669"/>
    <property type="project" value="InterPro"/>
</dbReference>
<dbReference type="SUPFAM" id="SSF53335">
    <property type="entry name" value="S-adenosyl-L-methionine-dependent methyltransferases"/>
    <property type="match status" value="1"/>
</dbReference>
<protein>
    <recommendedName>
        <fullName evidence="2">Methyltransferase type 11 domain-containing protein</fullName>
    </recommendedName>
</protein>
<proteinExistence type="predicted"/>
<dbReference type="CDD" id="cd02440">
    <property type="entry name" value="AdoMet_MTases"/>
    <property type="match status" value="1"/>
</dbReference>
<keyword evidence="1" id="KW-0808">Transferase</keyword>
<dbReference type="EMBL" id="MFQB01000004">
    <property type="protein sequence ID" value="OGH68874.1"/>
    <property type="molecule type" value="Genomic_DNA"/>
</dbReference>
<dbReference type="InterPro" id="IPR029063">
    <property type="entry name" value="SAM-dependent_MTases_sf"/>
</dbReference>
<accession>A0A1F6MB87</accession>